<gene>
    <name evidence="16" type="ORF">FHS92_003005</name>
</gene>
<evidence type="ECO:0000256" key="6">
    <source>
        <dbReference type="ARBA" id="ARBA00023004"/>
    </source>
</evidence>
<dbReference type="InterPro" id="IPR039426">
    <property type="entry name" value="TonB-dep_rcpt-like"/>
</dbReference>
<dbReference type="RefSeq" id="WP_184081554.1">
    <property type="nucleotide sequence ID" value="NZ_JACIJP010000006.1"/>
</dbReference>
<feature type="signal peptide" evidence="13">
    <location>
        <begin position="1"/>
        <end position="22"/>
    </location>
</feature>
<feature type="domain" description="TonB-dependent receptor plug" evidence="15">
    <location>
        <begin position="49"/>
        <end position="153"/>
    </location>
</feature>
<dbReference type="SUPFAM" id="SSF56935">
    <property type="entry name" value="Porins"/>
    <property type="match status" value="1"/>
</dbReference>
<dbReference type="AlphaFoldDB" id="A0A841J395"/>
<evidence type="ECO:0000256" key="13">
    <source>
        <dbReference type="SAM" id="SignalP"/>
    </source>
</evidence>
<evidence type="ECO:0000259" key="14">
    <source>
        <dbReference type="Pfam" id="PF00593"/>
    </source>
</evidence>
<keyword evidence="10 11" id="KW-0998">Cell outer membrane</keyword>
<feature type="chain" id="PRO_5033016872" evidence="13">
    <location>
        <begin position="23"/>
        <end position="739"/>
    </location>
</feature>
<keyword evidence="3 11" id="KW-1134">Transmembrane beta strand</keyword>
<dbReference type="GO" id="GO:0006826">
    <property type="term" value="P:iron ion transport"/>
    <property type="evidence" value="ECO:0007669"/>
    <property type="project" value="UniProtKB-KW"/>
</dbReference>
<dbReference type="PANTHER" id="PTHR32552:SF81">
    <property type="entry name" value="TONB-DEPENDENT OUTER MEMBRANE RECEPTOR"/>
    <property type="match status" value="1"/>
</dbReference>
<evidence type="ECO:0000256" key="10">
    <source>
        <dbReference type="ARBA" id="ARBA00023237"/>
    </source>
</evidence>
<dbReference type="Pfam" id="PF07715">
    <property type="entry name" value="Plug"/>
    <property type="match status" value="1"/>
</dbReference>
<evidence type="ECO:0000256" key="7">
    <source>
        <dbReference type="ARBA" id="ARBA00023065"/>
    </source>
</evidence>
<comment type="similarity">
    <text evidence="11 12">Belongs to the TonB-dependent receptor family.</text>
</comment>
<keyword evidence="5 11" id="KW-0812">Transmembrane</keyword>
<dbReference type="InterPro" id="IPR012910">
    <property type="entry name" value="Plug_dom"/>
</dbReference>
<evidence type="ECO:0000259" key="15">
    <source>
        <dbReference type="Pfam" id="PF07715"/>
    </source>
</evidence>
<dbReference type="Gene3D" id="2.40.170.20">
    <property type="entry name" value="TonB-dependent receptor, beta-barrel domain"/>
    <property type="match status" value="1"/>
</dbReference>
<dbReference type="PANTHER" id="PTHR32552">
    <property type="entry name" value="FERRICHROME IRON RECEPTOR-RELATED"/>
    <property type="match status" value="1"/>
</dbReference>
<evidence type="ECO:0000256" key="4">
    <source>
        <dbReference type="ARBA" id="ARBA00022496"/>
    </source>
</evidence>
<protein>
    <submittedName>
        <fullName evidence="16">Outer membrane receptor protein involved in Fe transport</fullName>
    </submittedName>
</protein>
<evidence type="ECO:0000256" key="12">
    <source>
        <dbReference type="RuleBase" id="RU003357"/>
    </source>
</evidence>
<comment type="caution">
    <text evidence="16">The sequence shown here is derived from an EMBL/GenBank/DDBJ whole genome shotgun (WGS) entry which is preliminary data.</text>
</comment>
<dbReference type="InterPro" id="IPR000531">
    <property type="entry name" value="Beta-barrel_TonB"/>
</dbReference>
<sequence>MKASIYLMGISYLALAAPSASAQAQAATAEGEEKIADIVVTAQKRSERLQDVPIAVSVATSEQIQNSGVKEVMELQTIVPGLNVTVANGSLQLSLRGIATSSNVVENPVSLYIDGVYLPLQQEGVRDLADVEQVTVLKGPQGTLFGRNATAGVIQMTTRGPDFSTQGQFNISYGSYQTINTNAYVSTGLSDNVAVSLSGAYKTQGKGWGKSLVTGKEENKLDHAYSSRGKLLFKMGDDSSLLIVGDYLNREDNGATFAPYPGLPKTTIAYQGIGPSSNRFDSYSGTAGRTAFKGGGVAATFKHDFGFAELVSISAYRKFDFAFRYDLDGSPAQIVDADATGRGRMYSQELQLVSDGKGPLKWVTGVYYFNYRQGYDYFNRDISAGQRLNGGVYRFAPLSRNATLNTFEKSESIAPFAQADLEVTPGTTVTAGLRYTYEKRSLDGFSQTTSIAGVPNALNHFTPAPLVAKKVTWRFAANQKLSQDVMLFASYSRGFKSGGFNISTPAAINYLPESLDDWEIGLKSQFWDRRITFNATGFYYKYKNVQVSQFNGNPPSQRITNGAGAELYGVDIDLTAKVVDGLTLTGGLSLIHSEFTDYPNAPLNIDLATPNPANGNTIAVGILPNAKGNRLPYARKYGLTGAVDYRTQLMGGNFGFNLTATRNGDYYFEPDNTTRQPRFTMLNASVRLSDASDNVSLRFGVANLLNRVIYSRNVTLVYGRLVSYGVAPREYTLTLGAKF</sequence>
<dbReference type="EMBL" id="JACIJP010000006">
    <property type="protein sequence ID" value="MBB6125244.1"/>
    <property type="molecule type" value="Genomic_DNA"/>
</dbReference>
<comment type="subcellular location">
    <subcellularLocation>
        <location evidence="1 11">Cell outer membrane</location>
        <topology evidence="1 11">Multi-pass membrane protein</topology>
    </subcellularLocation>
</comment>
<keyword evidence="7" id="KW-0406">Ion transport</keyword>
<evidence type="ECO:0000256" key="11">
    <source>
        <dbReference type="PROSITE-ProRule" id="PRU01360"/>
    </source>
</evidence>
<evidence type="ECO:0000256" key="1">
    <source>
        <dbReference type="ARBA" id="ARBA00004571"/>
    </source>
</evidence>
<reference evidence="16 17" key="1">
    <citation type="submission" date="2020-08" db="EMBL/GenBank/DDBJ databases">
        <title>Genomic Encyclopedia of Type Strains, Phase IV (KMG-IV): sequencing the most valuable type-strain genomes for metagenomic binning, comparative biology and taxonomic classification.</title>
        <authorList>
            <person name="Goeker M."/>
        </authorList>
    </citation>
    <scope>NUCLEOTIDE SEQUENCE [LARGE SCALE GENOMIC DNA]</scope>
    <source>
        <strain evidence="16 17">DSM 102255</strain>
    </source>
</reference>
<keyword evidence="9 11" id="KW-0472">Membrane</keyword>
<evidence type="ECO:0000256" key="3">
    <source>
        <dbReference type="ARBA" id="ARBA00022452"/>
    </source>
</evidence>
<feature type="domain" description="TonB-dependent receptor-like beta-barrel" evidence="14">
    <location>
        <begin position="247"/>
        <end position="704"/>
    </location>
</feature>
<dbReference type="Pfam" id="PF00593">
    <property type="entry name" value="TonB_dep_Rec_b-barrel"/>
    <property type="match status" value="1"/>
</dbReference>
<evidence type="ECO:0000313" key="17">
    <source>
        <dbReference type="Proteomes" id="UP000552700"/>
    </source>
</evidence>
<dbReference type="PROSITE" id="PS52016">
    <property type="entry name" value="TONB_DEPENDENT_REC_3"/>
    <property type="match status" value="1"/>
</dbReference>
<keyword evidence="8 12" id="KW-0798">TonB box</keyword>
<keyword evidence="13" id="KW-0732">Signal</keyword>
<evidence type="ECO:0000256" key="2">
    <source>
        <dbReference type="ARBA" id="ARBA00022448"/>
    </source>
</evidence>
<keyword evidence="6" id="KW-0408">Iron</keyword>
<dbReference type="InterPro" id="IPR036942">
    <property type="entry name" value="Beta-barrel_TonB_sf"/>
</dbReference>
<keyword evidence="2 11" id="KW-0813">Transport</keyword>
<keyword evidence="4" id="KW-0410">Iron transport</keyword>
<name>A0A841J395_9SPHN</name>
<dbReference type="Proteomes" id="UP000552700">
    <property type="component" value="Unassembled WGS sequence"/>
</dbReference>
<evidence type="ECO:0000256" key="8">
    <source>
        <dbReference type="ARBA" id="ARBA00023077"/>
    </source>
</evidence>
<proteinExistence type="inferred from homology"/>
<keyword evidence="17" id="KW-1185">Reference proteome</keyword>
<evidence type="ECO:0000256" key="9">
    <source>
        <dbReference type="ARBA" id="ARBA00023136"/>
    </source>
</evidence>
<dbReference type="CDD" id="cd01347">
    <property type="entry name" value="ligand_gated_channel"/>
    <property type="match status" value="1"/>
</dbReference>
<dbReference type="GO" id="GO:0009279">
    <property type="term" value="C:cell outer membrane"/>
    <property type="evidence" value="ECO:0007669"/>
    <property type="project" value="UniProtKB-SubCell"/>
</dbReference>
<accession>A0A841J395</accession>
<keyword evidence="16" id="KW-0675">Receptor</keyword>
<organism evidence="16 17">
    <name type="scientific">Sphingobium subterraneum</name>
    <dbReference type="NCBI Taxonomy" id="627688"/>
    <lineage>
        <taxon>Bacteria</taxon>
        <taxon>Pseudomonadati</taxon>
        <taxon>Pseudomonadota</taxon>
        <taxon>Alphaproteobacteria</taxon>
        <taxon>Sphingomonadales</taxon>
        <taxon>Sphingomonadaceae</taxon>
        <taxon>Sphingobium</taxon>
    </lineage>
</organism>
<evidence type="ECO:0000256" key="5">
    <source>
        <dbReference type="ARBA" id="ARBA00022692"/>
    </source>
</evidence>
<evidence type="ECO:0000313" key="16">
    <source>
        <dbReference type="EMBL" id="MBB6125244.1"/>
    </source>
</evidence>